<dbReference type="Pfam" id="PF04042">
    <property type="entry name" value="DNA_pol_E_B"/>
    <property type="match status" value="1"/>
</dbReference>
<proteinExistence type="inferred from homology"/>
<gene>
    <name evidence="8" type="ORF">KFE25_010093</name>
</gene>
<comment type="similarity">
    <text evidence="2 6">Belongs to the DNA polymerase epsilon subunit B family.</text>
</comment>
<organism evidence="8 9">
    <name type="scientific">Diacronema lutheri</name>
    <name type="common">Unicellular marine alga</name>
    <name type="synonym">Monochrysis lutheri</name>
    <dbReference type="NCBI Taxonomy" id="2081491"/>
    <lineage>
        <taxon>Eukaryota</taxon>
        <taxon>Haptista</taxon>
        <taxon>Haptophyta</taxon>
        <taxon>Pavlovophyceae</taxon>
        <taxon>Pavlovales</taxon>
        <taxon>Pavlovaceae</taxon>
        <taxon>Diacronema</taxon>
    </lineage>
</organism>
<name>A0A8J5XSP2_DIALT</name>
<dbReference type="PIRSF" id="PIRSF000799">
    <property type="entry name" value="DNA_pol_eps_2"/>
    <property type="match status" value="1"/>
</dbReference>
<reference evidence="8" key="1">
    <citation type="submission" date="2021-05" db="EMBL/GenBank/DDBJ databases">
        <title>The genome of the haptophyte Pavlova lutheri (Diacronema luteri, Pavlovales) - a model for lipid biosynthesis in eukaryotic algae.</title>
        <authorList>
            <person name="Hulatt C.J."/>
            <person name="Posewitz M.C."/>
        </authorList>
    </citation>
    <scope>NUCLEOTIDE SEQUENCE</scope>
    <source>
        <strain evidence="8">NIVA-4/92</strain>
    </source>
</reference>
<dbReference type="OMA" id="FFCEGCF"/>
<dbReference type="AlphaFoldDB" id="A0A8J5XSP2"/>
<protein>
    <recommendedName>
        <fullName evidence="6">DNA polymerase epsilon subunit</fullName>
    </recommendedName>
    <alternativeName>
        <fullName evidence="6">DNA polymerase II subunit 2</fullName>
    </alternativeName>
</protein>
<dbReference type="GO" id="GO:0003677">
    <property type="term" value="F:DNA binding"/>
    <property type="evidence" value="ECO:0007669"/>
    <property type="project" value="UniProtKB-UniRule"/>
</dbReference>
<evidence type="ECO:0000256" key="5">
    <source>
        <dbReference type="ARBA" id="ARBA00023242"/>
    </source>
</evidence>
<dbReference type="PANTHER" id="PTHR12708">
    <property type="entry name" value="DNA POLYMERASE EPSILON SUBUNIT B"/>
    <property type="match status" value="1"/>
</dbReference>
<evidence type="ECO:0000313" key="8">
    <source>
        <dbReference type="EMBL" id="KAG8464725.1"/>
    </source>
</evidence>
<evidence type="ECO:0000256" key="1">
    <source>
        <dbReference type="ARBA" id="ARBA00004123"/>
    </source>
</evidence>
<evidence type="ECO:0000256" key="3">
    <source>
        <dbReference type="ARBA" id="ARBA00022705"/>
    </source>
</evidence>
<keyword evidence="3 6" id="KW-0235">DNA replication</keyword>
<evidence type="ECO:0000313" key="9">
    <source>
        <dbReference type="Proteomes" id="UP000751190"/>
    </source>
</evidence>
<comment type="subcellular location">
    <subcellularLocation>
        <location evidence="1 6">Nucleus</location>
    </subcellularLocation>
</comment>
<evidence type="ECO:0000256" key="2">
    <source>
        <dbReference type="ARBA" id="ARBA00009560"/>
    </source>
</evidence>
<dbReference type="OrthoDB" id="10254730at2759"/>
<keyword evidence="5 6" id="KW-0539">Nucleus</keyword>
<keyword evidence="4 6" id="KW-0238">DNA-binding</keyword>
<dbReference type="EMBL" id="JAGTXO010000012">
    <property type="protein sequence ID" value="KAG8464725.1"/>
    <property type="molecule type" value="Genomic_DNA"/>
</dbReference>
<comment type="function">
    <text evidence="6">Participates in DNA repair and in chromosomal DNA replication.</text>
</comment>
<sequence>MSQLGAKQASQLFRLHGLSLRPDGLAAVVGAANQSPEPLELARQIVEQVRAQRTADRMVDGRRVAAAVGALRGGAAAGRPTAGPVLEVFDAFELPRLRYDAAQRTYAAAPVARAMHAGADAQRDVYAGRYALVRQRLLRNAQFKRPALEQLRAPSGGAVQLTDIEALQGSVGRQCVLGLLCEPVEGEYHLEDPTGMVPINLSRAETKEGLFTLGCLVLAEGVHSRAGVFDVHFLCFPPAEPRERTRALLDGLCAFGGGAPAHSDDARAQLLARADDAMMVVVSDCWLDRDDALAALGRLLDGYEAVAASCGDGDVSRGLAFVLCGNFTAQPLPCAEMHGVRALFDRLGDMIRARPTLAAHAHFVLLPGPRDLVLGAGEALPRSRLPRVFTRGLEERVAHVHFASCPARMRFFGRELVLVRDDLVVHMRRNAIVEPAVQLSAEMSEHLVKTVVDQAHLRPAIVSEHPVHWSYDHALQLPYTPDALVLADANAFYECTYAGCVAFNPGTLLAEHSWMVYRPGPNSVEFSKL</sequence>
<evidence type="ECO:0000256" key="4">
    <source>
        <dbReference type="ARBA" id="ARBA00023125"/>
    </source>
</evidence>
<dbReference type="GO" id="GO:0042276">
    <property type="term" value="P:error-prone translesion synthesis"/>
    <property type="evidence" value="ECO:0007669"/>
    <property type="project" value="TreeGrafter"/>
</dbReference>
<dbReference type="InterPro" id="IPR016266">
    <property type="entry name" value="POLE2"/>
</dbReference>
<keyword evidence="9" id="KW-1185">Reference proteome</keyword>
<dbReference type="InterPro" id="IPR007185">
    <property type="entry name" value="DNA_pol_a/d/e_bsu"/>
</dbReference>
<evidence type="ECO:0000256" key="6">
    <source>
        <dbReference type="PIRNR" id="PIRNR000799"/>
    </source>
</evidence>
<dbReference type="Proteomes" id="UP000751190">
    <property type="component" value="Unassembled WGS sequence"/>
</dbReference>
<dbReference type="PANTHER" id="PTHR12708:SF0">
    <property type="entry name" value="DNA POLYMERASE EPSILON SUBUNIT 2"/>
    <property type="match status" value="1"/>
</dbReference>
<feature type="domain" description="DNA polymerase alpha/delta/epsilon subunit B" evidence="7">
    <location>
        <begin position="280"/>
        <end position="490"/>
    </location>
</feature>
<dbReference type="GO" id="GO:0006261">
    <property type="term" value="P:DNA-templated DNA replication"/>
    <property type="evidence" value="ECO:0007669"/>
    <property type="project" value="InterPro"/>
</dbReference>
<comment type="caution">
    <text evidence="8">The sequence shown here is derived from an EMBL/GenBank/DDBJ whole genome shotgun (WGS) entry which is preliminary data.</text>
</comment>
<dbReference type="GO" id="GO:0008622">
    <property type="term" value="C:epsilon DNA polymerase complex"/>
    <property type="evidence" value="ECO:0007669"/>
    <property type="project" value="UniProtKB-UniRule"/>
</dbReference>
<evidence type="ECO:0000259" key="7">
    <source>
        <dbReference type="Pfam" id="PF04042"/>
    </source>
</evidence>
<accession>A0A8J5XSP2</accession>